<feature type="transmembrane region" description="Helical" evidence="9">
    <location>
        <begin position="560"/>
        <end position="580"/>
    </location>
</feature>
<dbReference type="Pfam" id="PF00005">
    <property type="entry name" value="ABC_tran"/>
    <property type="match status" value="1"/>
</dbReference>
<feature type="transmembrane region" description="Helical" evidence="9">
    <location>
        <begin position="666"/>
        <end position="686"/>
    </location>
</feature>
<feature type="transmembrane region" description="Helical" evidence="9">
    <location>
        <begin position="533"/>
        <end position="554"/>
    </location>
</feature>
<evidence type="ECO:0000256" key="8">
    <source>
        <dbReference type="SAM" id="MobiDB-lite"/>
    </source>
</evidence>
<dbReference type="InterPro" id="IPR013525">
    <property type="entry name" value="ABC2_TM"/>
</dbReference>
<dbReference type="PANTHER" id="PTHR48041">
    <property type="entry name" value="ABC TRANSPORTER G FAMILY MEMBER 28"/>
    <property type="match status" value="1"/>
</dbReference>
<dbReference type="PANTHER" id="PTHR48041:SF139">
    <property type="entry name" value="PROTEIN SCARLET"/>
    <property type="match status" value="1"/>
</dbReference>
<dbReference type="GO" id="GO:0016887">
    <property type="term" value="F:ATP hydrolysis activity"/>
    <property type="evidence" value="ECO:0007669"/>
    <property type="project" value="InterPro"/>
</dbReference>
<dbReference type="InParanoid" id="A0A0G4EAK6"/>
<dbReference type="AlphaFoldDB" id="A0A0G4EAK6"/>
<keyword evidence="3 9" id="KW-0812">Transmembrane</keyword>
<dbReference type="SMART" id="SM00382">
    <property type="entry name" value="AAA"/>
    <property type="match status" value="1"/>
</dbReference>
<keyword evidence="2" id="KW-0813">Transport</keyword>
<dbReference type="VEuPathDB" id="CryptoDB:Vbra_11046"/>
<dbReference type="OMA" id="IFPHEQY"/>
<dbReference type="InterPro" id="IPR017871">
    <property type="entry name" value="ABC_transporter-like_CS"/>
</dbReference>
<keyword evidence="6 9" id="KW-1133">Transmembrane helix</keyword>
<feature type="transmembrane region" description="Helical" evidence="9">
    <location>
        <begin position="423"/>
        <end position="440"/>
    </location>
</feature>
<dbReference type="PROSITE" id="PS00211">
    <property type="entry name" value="ABC_TRANSPORTER_1"/>
    <property type="match status" value="1"/>
</dbReference>
<evidence type="ECO:0000256" key="9">
    <source>
        <dbReference type="SAM" id="Phobius"/>
    </source>
</evidence>
<comment type="subcellular location">
    <subcellularLocation>
        <location evidence="1">Membrane</location>
        <topology evidence="1">Multi-pass membrane protein</topology>
    </subcellularLocation>
</comment>
<dbReference type="PROSITE" id="PS50893">
    <property type="entry name" value="ABC_TRANSPORTER_2"/>
    <property type="match status" value="1"/>
</dbReference>
<evidence type="ECO:0000256" key="6">
    <source>
        <dbReference type="ARBA" id="ARBA00022989"/>
    </source>
</evidence>
<dbReference type="InterPro" id="IPR027417">
    <property type="entry name" value="P-loop_NTPase"/>
</dbReference>
<sequence>MVFHKHEPITVCAKGLNYWIVKKTRQGEERTQIIHDVDLIVKPGQLLAIMGPSGSGKTTLMNLIAGRVTGGEREGSIYFNGKANAKNRKKFVSYVMQSDCLLEFLTVEETLRLNATLKLKHKKPEERMERVEKVIAELGLQKCRGTAVGGPMKKGISGGEKKRVSIATELLDDPALLCLDEPTSGLDAALAYDMLKLLVQLAKGGRTIICTVHQPRSQVFALFDQLLLLSRGRVVYQGPAVDADAYFDKHGYVCPAHFNPADFLLDILTETRASELGEKADNGSSKIAPAPLGDEEGNNDKATTEDGPDAQPDAPPDAPPPPAADNHALLPSGSKGRINITGAEIERFPELFHQCDLAKRIEDQVDKELDKRSEGGMTAAPPKKITLESVKQTLSGFWLEVRVLAKRTVLNSVRNPLKAMGDVSQNIFMGFILGAIFWQLGDSGLSDAQNRAGAIFFIAVNFAFATFSVMMTFAPERALLNRDTANGIHGVLSYFVAKDIGELLFVHFPPTCFCAIFYFMVGLRPGIVYFLKFLLISNITVFASFALMVSVAAASPSPDIGNIFIGMLMVILMLTSGYYLKDGDIPPWDTANGIHGVLSYFVAKDIGELLFVHFPPTCFCAIFYFMVGLRPGIVYFLKFLLISNITVFASFALMVSVAAASPSPDIGNIFIGMLMVILMLTSGYYLKDGDIPPWIAWIKYISYIRYSFFGIMVNEFEGNDRFQDDIDGGDGVLEFFDLEKQNFWTLCFILLGLGVGFRGVAFLCLQYLNRKQGLEL</sequence>
<evidence type="ECO:0000256" key="7">
    <source>
        <dbReference type="ARBA" id="ARBA00023136"/>
    </source>
</evidence>
<feature type="compositionally biased region" description="Pro residues" evidence="8">
    <location>
        <begin position="313"/>
        <end position="323"/>
    </location>
</feature>
<dbReference type="SUPFAM" id="SSF52540">
    <property type="entry name" value="P-loop containing nucleoside triphosphate hydrolases"/>
    <property type="match status" value="1"/>
</dbReference>
<protein>
    <recommendedName>
        <fullName evidence="10">ABC transporter domain-containing protein</fullName>
    </recommendedName>
</protein>
<feature type="transmembrane region" description="Helical" evidence="9">
    <location>
        <begin position="633"/>
        <end position="659"/>
    </location>
</feature>
<evidence type="ECO:0000256" key="3">
    <source>
        <dbReference type="ARBA" id="ARBA00022692"/>
    </source>
</evidence>
<dbReference type="Pfam" id="PF19055">
    <property type="entry name" value="ABC2_membrane_7"/>
    <property type="match status" value="1"/>
</dbReference>
<dbReference type="Proteomes" id="UP000041254">
    <property type="component" value="Unassembled WGS sequence"/>
</dbReference>
<proteinExistence type="predicted"/>
<feature type="region of interest" description="Disordered" evidence="8">
    <location>
        <begin position="276"/>
        <end position="335"/>
    </location>
</feature>
<dbReference type="GO" id="GO:0016020">
    <property type="term" value="C:membrane"/>
    <property type="evidence" value="ECO:0007669"/>
    <property type="project" value="UniProtKB-SubCell"/>
</dbReference>
<evidence type="ECO:0000256" key="5">
    <source>
        <dbReference type="ARBA" id="ARBA00022840"/>
    </source>
</evidence>
<accession>A0A0G4EAK6</accession>
<dbReference type="STRING" id="1169540.A0A0G4EAK6"/>
<evidence type="ECO:0000313" key="12">
    <source>
        <dbReference type="Proteomes" id="UP000041254"/>
    </source>
</evidence>
<dbReference type="OrthoDB" id="184675at2759"/>
<dbReference type="EMBL" id="CDMY01000098">
    <property type="protein sequence ID" value="CEL92662.1"/>
    <property type="molecule type" value="Genomic_DNA"/>
</dbReference>
<dbReference type="InterPro" id="IPR043926">
    <property type="entry name" value="ABCG_dom"/>
</dbReference>
<reference evidence="11 12" key="1">
    <citation type="submission" date="2014-11" db="EMBL/GenBank/DDBJ databases">
        <authorList>
            <person name="Zhu J."/>
            <person name="Qi W."/>
            <person name="Song R."/>
        </authorList>
    </citation>
    <scope>NUCLEOTIDE SEQUENCE [LARGE SCALE GENOMIC DNA]</scope>
</reference>
<feature type="transmembrane region" description="Helical" evidence="9">
    <location>
        <begin position="743"/>
        <end position="768"/>
    </location>
</feature>
<gene>
    <name evidence="11" type="ORF">Vbra_11046</name>
</gene>
<evidence type="ECO:0000259" key="10">
    <source>
        <dbReference type="PROSITE" id="PS50893"/>
    </source>
</evidence>
<feature type="transmembrane region" description="Helical" evidence="9">
    <location>
        <begin position="503"/>
        <end position="521"/>
    </location>
</feature>
<keyword evidence="7 9" id="KW-0472">Membrane</keyword>
<feature type="transmembrane region" description="Helical" evidence="9">
    <location>
        <begin position="452"/>
        <end position="474"/>
    </location>
</feature>
<evidence type="ECO:0000256" key="2">
    <source>
        <dbReference type="ARBA" id="ARBA00022448"/>
    </source>
</evidence>
<keyword evidence="4" id="KW-0547">Nucleotide-binding</keyword>
<dbReference type="GO" id="GO:0140359">
    <property type="term" value="F:ABC-type transporter activity"/>
    <property type="evidence" value="ECO:0007669"/>
    <property type="project" value="InterPro"/>
</dbReference>
<dbReference type="Gene3D" id="3.40.50.300">
    <property type="entry name" value="P-loop containing nucleotide triphosphate hydrolases"/>
    <property type="match status" value="1"/>
</dbReference>
<dbReference type="GO" id="GO:0005524">
    <property type="term" value="F:ATP binding"/>
    <property type="evidence" value="ECO:0007669"/>
    <property type="project" value="UniProtKB-KW"/>
</dbReference>
<evidence type="ECO:0000256" key="1">
    <source>
        <dbReference type="ARBA" id="ARBA00004141"/>
    </source>
</evidence>
<feature type="transmembrane region" description="Helical" evidence="9">
    <location>
        <begin position="609"/>
        <end position="627"/>
    </location>
</feature>
<evidence type="ECO:0000256" key="4">
    <source>
        <dbReference type="ARBA" id="ARBA00022741"/>
    </source>
</evidence>
<dbReference type="InterPro" id="IPR003593">
    <property type="entry name" value="AAA+_ATPase"/>
</dbReference>
<name>A0A0G4EAK6_VITBC</name>
<feature type="domain" description="ABC transporter" evidence="10">
    <location>
        <begin position="16"/>
        <end position="256"/>
    </location>
</feature>
<evidence type="ECO:0000313" key="11">
    <source>
        <dbReference type="EMBL" id="CEL92662.1"/>
    </source>
</evidence>
<dbReference type="PhylomeDB" id="A0A0G4EAK6"/>
<dbReference type="InterPro" id="IPR050352">
    <property type="entry name" value="ABCG_transporters"/>
</dbReference>
<organism evidence="11 12">
    <name type="scientific">Vitrella brassicaformis (strain CCMP3155)</name>
    <dbReference type="NCBI Taxonomy" id="1169540"/>
    <lineage>
        <taxon>Eukaryota</taxon>
        <taxon>Sar</taxon>
        <taxon>Alveolata</taxon>
        <taxon>Colpodellida</taxon>
        <taxon>Vitrellaceae</taxon>
        <taxon>Vitrella</taxon>
    </lineage>
</organism>
<keyword evidence="12" id="KW-1185">Reference proteome</keyword>
<dbReference type="Pfam" id="PF01061">
    <property type="entry name" value="ABC2_membrane"/>
    <property type="match status" value="2"/>
</dbReference>
<dbReference type="InterPro" id="IPR003439">
    <property type="entry name" value="ABC_transporter-like_ATP-bd"/>
</dbReference>
<keyword evidence="5" id="KW-0067">ATP-binding</keyword>